<organism evidence="1">
    <name type="scientific">bioreactor metagenome</name>
    <dbReference type="NCBI Taxonomy" id="1076179"/>
    <lineage>
        <taxon>unclassified sequences</taxon>
        <taxon>metagenomes</taxon>
        <taxon>ecological metagenomes</taxon>
    </lineage>
</organism>
<sequence length="219" mass="24148">MVLRARAEVLPAAAPEPVGENLINDPLAPALRRFKRAVVNGDLVSARLVLPERAFPAVRSVIERLPVLQANDEIVPNQTGRFGHRQIRCRSAAGNLHIEKRFTAVLVIKTQLNAGIWIAAFRFYMHAAAAGSRALRPAKGEQPRMMPKINHTLIIPNGFPRKTSLSGMLRGFHISSAIVNKICFFNSSQRKIPRLAAEKCAKKLPAPQDFLPDTRAGNN</sequence>
<comment type="caution">
    <text evidence="1">The sequence shown here is derived from an EMBL/GenBank/DDBJ whole genome shotgun (WGS) entry which is preliminary data.</text>
</comment>
<proteinExistence type="predicted"/>
<gene>
    <name evidence="1" type="ORF">SDC9_112971</name>
</gene>
<reference evidence="1" key="1">
    <citation type="submission" date="2019-08" db="EMBL/GenBank/DDBJ databases">
        <authorList>
            <person name="Kucharzyk K."/>
            <person name="Murdoch R.W."/>
            <person name="Higgins S."/>
            <person name="Loffler F."/>
        </authorList>
    </citation>
    <scope>NUCLEOTIDE SEQUENCE</scope>
</reference>
<dbReference type="EMBL" id="VSSQ01020869">
    <property type="protein sequence ID" value="MPM66066.1"/>
    <property type="molecule type" value="Genomic_DNA"/>
</dbReference>
<evidence type="ECO:0000313" key="1">
    <source>
        <dbReference type="EMBL" id="MPM66066.1"/>
    </source>
</evidence>
<name>A0A645BLB1_9ZZZZ</name>
<dbReference type="AlphaFoldDB" id="A0A645BLB1"/>
<protein>
    <submittedName>
        <fullName evidence="1">Uncharacterized protein</fullName>
    </submittedName>
</protein>
<accession>A0A645BLB1</accession>